<reference evidence="1" key="1">
    <citation type="submission" date="2017-05" db="EMBL/GenBank/DDBJ databases">
        <authorList>
            <person name="Varghese N."/>
            <person name="Submissions S."/>
        </authorList>
    </citation>
    <scope>NUCLEOTIDE SEQUENCE</scope>
    <source>
        <strain evidence="1">LMG 28168</strain>
    </source>
</reference>
<gene>
    <name evidence="1" type="ORF">SAMN04488483_3025</name>
</gene>
<protein>
    <submittedName>
        <fullName evidence="1">Uncharacterized protein</fullName>
    </submittedName>
</protein>
<evidence type="ECO:0000313" key="1">
    <source>
        <dbReference type="EMBL" id="SMQ26511.1"/>
    </source>
</evidence>
<evidence type="ECO:0000313" key="2">
    <source>
        <dbReference type="Proteomes" id="UP001158048"/>
    </source>
</evidence>
<name>A0ACD2U7H0_9PSED</name>
<dbReference type="EMBL" id="FXUY01000001">
    <property type="protein sequence ID" value="SMQ26511.1"/>
    <property type="molecule type" value="Genomic_DNA"/>
</dbReference>
<keyword evidence="2" id="KW-1185">Reference proteome</keyword>
<organism evidence="1 2">
    <name type="scientific">Pseudomonas helmanticensis</name>
    <dbReference type="NCBI Taxonomy" id="1471381"/>
    <lineage>
        <taxon>Bacteria</taxon>
        <taxon>Pseudomonadati</taxon>
        <taxon>Pseudomonadota</taxon>
        <taxon>Gammaproteobacteria</taxon>
        <taxon>Pseudomonadales</taxon>
        <taxon>Pseudomonadaceae</taxon>
        <taxon>Pseudomonas</taxon>
    </lineage>
</organism>
<comment type="caution">
    <text evidence="1">The sequence shown here is derived from an EMBL/GenBank/DDBJ whole genome shotgun (WGS) entry which is preliminary data.</text>
</comment>
<sequence>MKNEFFLSSKQQKDVSGTANVLIDSLAPFNGVVETFVTNGEEVYVIAHQKFDATRSGSLMFSFKTDITNGKHDYETGSGLSIFYNLIEKTDDWEKLTPYPAVYGSGTVTVSFDYAKGTLAVEFDLEVQNNPTEPKLKAIGAFRDVSGLEHVKK</sequence>
<accession>A0ACD2U7H0</accession>
<dbReference type="Proteomes" id="UP001158048">
    <property type="component" value="Unassembled WGS sequence"/>
</dbReference>
<proteinExistence type="predicted"/>